<evidence type="ECO:0000256" key="9">
    <source>
        <dbReference type="ARBA" id="ARBA00043149"/>
    </source>
</evidence>
<dbReference type="Proteomes" id="UP000091820">
    <property type="component" value="Unassembled WGS sequence"/>
</dbReference>
<dbReference type="InterPro" id="IPR005999">
    <property type="entry name" value="Glycerol_kin"/>
</dbReference>
<proteinExistence type="inferred from homology"/>
<dbReference type="VEuPathDB" id="VectorBase:GBRI028910"/>
<evidence type="ECO:0000256" key="2">
    <source>
        <dbReference type="ARBA" id="ARBA00009156"/>
    </source>
</evidence>
<dbReference type="GO" id="GO:0019563">
    <property type="term" value="P:glycerol catabolic process"/>
    <property type="evidence" value="ECO:0007669"/>
    <property type="project" value="UniProtKB-UniPathway"/>
</dbReference>
<dbReference type="PANTHER" id="PTHR10196:SF40">
    <property type="entry name" value="GLYCEROL KINASE"/>
    <property type="match status" value="1"/>
</dbReference>
<dbReference type="PIRSF" id="PIRSF000538">
    <property type="entry name" value="GlpK"/>
    <property type="match status" value="1"/>
</dbReference>
<feature type="domain" description="Carbohydrate kinase FGGY N-terminal" evidence="11">
    <location>
        <begin position="44"/>
        <end position="279"/>
    </location>
</feature>
<dbReference type="InterPro" id="IPR043129">
    <property type="entry name" value="ATPase_NBD"/>
</dbReference>
<reference evidence="13" key="2">
    <citation type="submission" date="2020-05" db="UniProtKB">
        <authorList>
            <consortium name="EnsemblMetazoa"/>
        </authorList>
    </citation>
    <scope>IDENTIFICATION</scope>
    <source>
        <strain evidence="13">IAEA</strain>
    </source>
</reference>
<dbReference type="GO" id="GO:0046167">
    <property type="term" value="P:glycerol-3-phosphate biosynthetic process"/>
    <property type="evidence" value="ECO:0007669"/>
    <property type="project" value="TreeGrafter"/>
</dbReference>
<dbReference type="FunFam" id="3.30.420.40:FF:000086">
    <property type="entry name" value="Glycerol kinase"/>
    <property type="match status" value="1"/>
</dbReference>
<dbReference type="NCBIfam" id="TIGR01311">
    <property type="entry name" value="glycerol_kin"/>
    <property type="match status" value="1"/>
</dbReference>
<keyword evidence="8" id="KW-0067">ATP-binding</keyword>
<comment type="pathway">
    <text evidence="1">Polyol metabolism; glycerol degradation via glycerol kinase pathway; sn-glycerol 3-phosphate from glycerol: step 1/1.</text>
</comment>
<dbReference type="Pfam" id="PF02782">
    <property type="entry name" value="FGGY_C"/>
    <property type="match status" value="1"/>
</dbReference>
<dbReference type="EnsemblMetazoa" id="GBRI028910-RA">
    <property type="protein sequence ID" value="GBRI028910-PA"/>
    <property type="gene ID" value="GBRI028910"/>
</dbReference>
<evidence type="ECO:0000259" key="11">
    <source>
        <dbReference type="Pfam" id="PF00370"/>
    </source>
</evidence>
<keyword evidence="14" id="KW-1185">Reference proteome</keyword>
<sequence length="588" mass="65774">MAKDGRDVNFIARGFNQSLSTSPHLVGVINDDTSSVAFSIYTTPEFKEIASHHLKVPMISLNPGWYEQDAMAIINNMYRCIEISVSMMKSMGYKNNDLVTIGVTNQRETTILWDAVTGKPLHNAIVWNDIRTSSLVDRTVANVPGKSIDYFKEICGLPVSPYFPALKIRWLIENVPAVQKACKEKRCKAGTVDSWIIWNLTNGGLHITDVTNASRTLLMNIATLQWDRVLLNVFSLTTEMLPQIRSSSEIYGIVTDQRTSLLGVKISGILGNQQASLLGQMCIKPGQAKNTYSEGCFLLCNTGNIPIISRRGLLTTVAYKLGPGSPATYALEGAVAVAGHTLEWLENQVRILPRAKDAENYAALVPTTGDVYFVPAFTGLYAPYWQKDARGLIVGLTQYSTKYHIVRAALESICFQTRDILEIMYEESEQEIDRLHADGRLSKNNLLMQLQADTVGIPVFRSQLYDCVSFGVAMCAAQAHGIDLCKFDPDIKEYSNVFYDKFNPESTDEDRKHRYGKWKRAVYRTFGWAVRPKVKPERDTVLSSEITAMPLKKFTFSQSEKFLDASFKVTFKNKIGLLCKGTANLLKN</sequence>
<keyword evidence="7" id="KW-0319">Glycerol metabolism</keyword>
<dbReference type="FunFam" id="3.30.420.40:FF:000108">
    <property type="entry name" value="Glycerol kinase, glycosomal"/>
    <property type="match status" value="1"/>
</dbReference>
<name>A0A1A9WQZ4_9MUSC</name>
<evidence type="ECO:0000313" key="14">
    <source>
        <dbReference type="Proteomes" id="UP000091820"/>
    </source>
</evidence>
<dbReference type="GO" id="GO:0005739">
    <property type="term" value="C:mitochondrion"/>
    <property type="evidence" value="ECO:0007669"/>
    <property type="project" value="TreeGrafter"/>
</dbReference>
<evidence type="ECO:0000256" key="3">
    <source>
        <dbReference type="ARBA" id="ARBA00012099"/>
    </source>
</evidence>
<feature type="domain" description="Carbohydrate kinase FGGY C-terminal" evidence="12">
    <location>
        <begin position="295"/>
        <end position="479"/>
    </location>
</feature>
<dbReference type="STRING" id="37001.A0A1A9WQZ4"/>
<evidence type="ECO:0000256" key="8">
    <source>
        <dbReference type="ARBA" id="ARBA00022840"/>
    </source>
</evidence>
<accession>A0A1A9WQZ4</accession>
<dbReference type="PROSITE" id="PS00445">
    <property type="entry name" value="FGGY_KINASES_2"/>
    <property type="match status" value="1"/>
</dbReference>
<evidence type="ECO:0000256" key="4">
    <source>
        <dbReference type="ARBA" id="ARBA00022679"/>
    </source>
</evidence>
<dbReference type="InterPro" id="IPR018483">
    <property type="entry name" value="Carb_kinase_FGGY_CS"/>
</dbReference>
<dbReference type="AlphaFoldDB" id="A0A1A9WQZ4"/>
<dbReference type="GO" id="GO:0004370">
    <property type="term" value="F:glycerol kinase activity"/>
    <property type="evidence" value="ECO:0007669"/>
    <property type="project" value="UniProtKB-EC"/>
</dbReference>
<dbReference type="GO" id="GO:0006641">
    <property type="term" value="P:triglyceride metabolic process"/>
    <property type="evidence" value="ECO:0007669"/>
    <property type="project" value="TreeGrafter"/>
</dbReference>
<comment type="similarity">
    <text evidence="2 10">Belongs to the FGGY kinase family.</text>
</comment>
<evidence type="ECO:0000256" key="7">
    <source>
        <dbReference type="ARBA" id="ARBA00022798"/>
    </source>
</evidence>
<keyword evidence="4 10" id="KW-0808">Transferase</keyword>
<dbReference type="Pfam" id="PF00370">
    <property type="entry name" value="FGGY_N"/>
    <property type="match status" value="1"/>
</dbReference>
<keyword evidence="5" id="KW-0547">Nucleotide-binding</keyword>
<dbReference type="PROSITE" id="PS00933">
    <property type="entry name" value="FGGY_KINASES_1"/>
    <property type="match status" value="1"/>
</dbReference>
<protein>
    <recommendedName>
        <fullName evidence="3">glycerol kinase</fullName>
        <ecNumber evidence="3">2.7.1.30</ecNumber>
    </recommendedName>
    <alternativeName>
        <fullName evidence="9">ATP:glycerol 3-phosphotransferase</fullName>
    </alternativeName>
</protein>
<dbReference type="SUPFAM" id="SSF53067">
    <property type="entry name" value="Actin-like ATPase domain"/>
    <property type="match status" value="2"/>
</dbReference>
<evidence type="ECO:0000256" key="1">
    <source>
        <dbReference type="ARBA" id="ARBA00005190"/>
    </source>
</evidence>
<dbReference type="NCBIfam" id="NF000756">
    <property type="entry name" value="PRK00047.1"/>
    <property type="match status" value="1"/>
</dbReference>
<evidence type="ECO:0000256" key="10">
    <source>
        <dbReference type="RuleBase" id="RU003733"/>
    </source>
</evidence>
<evidence type="ECO:0000256" key="5">
    <source>
        <dbReference type="ARBA" id="ARBA00022741"/>
    </source>
</evidence>
<reference evidence="14" key="1">
    <citation type="submission" date="2014-03" db="EMBL/GenBank/DDBJ databases">
        <authorList>
            <person name="Aksoy S."/>
            <person name="Warren W."/>
            <person name="Wilson R.K."/>
        </authorList>
    </citation>
    <scope>NUCLEOTIDE SEQUENCE [LARGE SCALE GENOMIC DNA]</scope>
    <source>
        <strain evidence="14">IAEA</strain>
    </source>
</reference>
<dbReference type="Gene3D" id="3.30.420.40">
    <property type="match status" value="2"/>
</dbReference>
<keyword evidence="6 10" id="KW-0418">Kinase</keyword>
<dbReference type="InterPro" id="IPR018485">
    <property type="entry name" value="FGGY_C"/>
</dbReference>
<organism evidence="13 14">
    <name type="scientific">Glossina brevipalpis</name>
    <dbReference type="NCBI Taxonomy" id="37001"/>
    <lineage>
        <taxon>Eukaryota</taxon>
        <taxon>Metazoa</taxon>
        <taxon>Ecdysozoa</taxon>
        <taxon>Arthropoda</taxon>
        <taxon>Hexapoda</taxon>
        <taxon>Insecta</taxon>
        <taxon>Pterygota</taxon>
        <taxon>Neoptera</taxon>
        <taxon>Endopterygota</taxon>
        <taxon>Diptera</taxon>
        <taxon>Brachycera</taxon>
        <taxon>Muscomorpha</taxon>
        <taxon>Hippoboscoidea</taxon>
        <taxon>Glossinidae</taxon>
        <taxon>Glossina</taxon>
    </lineage>
</organism>
<dbReference type="InterPro" id="IPR018484">
    <property type="entry name" value="FGGY_N"/>
</dbReference>
<dbReference type="InterPro" id="IPR000577">
    <property type="entry name" value="Carb_kinase_FGGY"/>
</dbReference>
<evidence type="ECO:0000313" key="13">
    <source>
        <dbReference type="EnsemblMetazoa" id="GBRI028910-PA"/>
    </source>
</evidence>
<evidence type="ECO:0000256" key="6">
    <source>
        <dbReference type="ARBA" id="ARBA00022777"/>
    </source>
</evidence>
<dbReference type="EC" id="2.7.1.30" evidence="3"/>
<evidence type="ECO:0000259" key="12">
    <source>
        <dbReference type="Pfam" id="PF02782"/>
    </source>
</evidence>
<dbReference type="GO" id="GO:0005524">
    <property type="term" value="F:ATP binding"/>
    <property type="evidence" value="ECO:0007669"/>
    <property type="project" value="UniProtKB-KW"/>
</dbReference>
<dbReference type="PANTHER" id="PTHR10196">
    <property type="entry name" value="SUGAR KINASE"/>
    <property type="match status" value="1"/>
</dbReference>
<dbReference type="UniPathway" id="UPA00618">
    <property type="reaction ID" value="UER00672"/>
</dbReference>